<evidence type="ECO:0000256" key="1">
    <source>
        <dbReference type="SAM" id="MobiDB-lite"/>
    </source>
</evidence>
<dbReference type="Pfam" id="PF02464">
    <property type="entry name" value="CinA"/>
    <property type="match status" value="1"/>
</dbReference>
<gene>
    <name evidence="3" type="ORF">BN13_830019</name>
</gene>
<feature type="region of interest" description="Disordered" evidence="1">
    <location>
        <begin position="1"/>
        <end position="80"/>
    </location>
</feature>
<dbReference type="NCBIfam" id="TIGR00199">
    <property type="entry name" value="PncC_domain"/>
    <property type="match status" value="1"/>
</dbReference>
<name>A0A077MDT1_9MICO</name>
<organism evidence="3 4">
    <name type="scientific">Nostocoides jenkinsii Ben 74</name>
    <dbReference type="NCBI Taxonomy" id="1193518"/>
    <lineage>
        <taxon>Bacteria</taxon>
        <taxon>Bacillati</taxon>
        <taxon>Actinomycetota</taxon>
        <taxon>Actinomycetes</taxon>
        <taxon>Micrococcales</taxon>
        <taxon>Intrasporangiaceae</taxon>
        <taxon>Nostocoides</taxon>
    </lineage>
</organism>
<protein>
    <submittedName>
        <fullName evidence="3">Competence/damage-inducible protein cinA (Modular protein)</fullName>
    </submittedName>
</protein>
<keyword evidence="4" id="KW-1185">Reference proteome</keyword>
<comment type="caution">
    <text evidence="3">The sequence shown here is derived from an EMBL/GenBank/DDBJ whole genome shotgun (WGS) entry which is preliminary data.</text>
</comment>
<dbReference type="Proteomes" id="UP000035720">
    <property type="component" value="Unassembled WGS sequence"/>
</dbReference>
<sequence length="252" mass="25126">MPASGPVMLVSAPAMRASGHGMRRPVRESSVAGESSSDRVSRSARATRGGRETRGGSGTRSRRVATREAPVPGAEDMGSRAEEVRRLAADVVAAATAAGLTIGTAESLTGGLVSAAITAIPGASACHRGAVVSYATEVKAQVLGVPAALLAERGAVDPEVALAMATGAARVLSCDLAVATTGVAGPEPADGKPVGCVFVAVNSPPTVERLDRRGDRASIREQSVSAALALLLAAVRGRSVDSRNGPESSGAG</sequence>
<feature type="domain" description="CinA C-terminal" evidence="2">
    <location>
        <begin position="86"/>
        <end position="233"/>
    </location>
</feature>
<dbReference type="Gene3D" id="3.90.950.20">
    <property type="entry name" value="CinA-like"/>
    <property type="match status" value="1"/>
</dbReference>
<evidence type="ECO:0000313" key="4">
    <source>
        <dbReference type="Proteomes" id="UP000035720"/>
    </source>
</evidence>
<evidence type="ECO:0000259" key="2">
    <source>
        <dbReference type="Pfam" id="PF02464"/>
    </source>
</evidence>
<dbReference type="EMBL" id="CAJC01000198">
    <property type="protein sequence ID" value="CCI54829.1"/>
    <property type="molecule type" value="Genomic_DNA"/>
</dbReference>
<proteinExistence type="predicted"/>
<dbReference type="InterPro" id="IPR036653">
    <property type="entry name" value="CinA-like_C"/>
</dbReference>
<dbReference type="AlphaFoldDB" id="A0A077MDT1"/>
<dbReference type="STRING" id="1193518.BN13_830019"/>
<dbReference type="InterPro" id="IPR008136">
    <property type="entry name" value="CinA_C"/>
</dbReference>
<evidence type="ECO:0000313" key="3">
    <source>
        <dbReference type="EMBL" id="CCI54829.1"/>
    </source>
</evidence>
<reference evidence="3 4" key="1">
    <citation type="journal article" date="2013" name="ISME J.">
        <title>A metabolic model for members of the genus Tetrasphaera involved in enhanced biological phosphorus removal.</title>
        <authorList>
            <person name="Kristiansen R."/>
            <person name="Nguyen H.T.T."/>
            <person name="Saunders A.M."/>
            <person name="Nielsen J.L."/>
            <person name="Wimmer R."/>
            <person name="Le V.Q."/>
            <person name="McIlroy S.J."/>
            <person name="Petrovski S."/>
            <person name="Seviour R.J."/>
            <person name="Calteau A."/>
            <person name="Nielsen K.L."/>
            <person name="Nielsen P.H."/>
        </authorList>
    </citation>
    <scope>NUCLEOTIDE SEQUENCE [LARGE SCALE GENOMIC DNA]</scope>
    <source>
        <strain evidence="3 4">Ben 74</strain>
    </source>
</reference>
<accession>A0A077MDT1</accession>
<dbReference type="SUPFAM" id="SSF142433">
    <property type="entry name" value="CinA-like"/>
    <property type="match status" value="1"/>
</dbReference>